<dbReference type="EnsemblPlants" id="ORGLA09G0028100.1">
    <property type="protein sequence ID" value="ORGLA09G0028100.1"/>
    <property type="gene ID" value="ORGLA09G0028100"/>
</dbReference>
<evidence type="ECO:0000313" key="2">
    <source>
        <dbReference type="Proteomes" id="UP000007306"/>
    </source>
</evidence>
<organism evidence="1 2">
    <name type="scientific">Oryza glaberrima</name>
    <name type="common">African rice</name>
    <dbReference type="NCBI Taxonomy" id="4538"/>
    <lineage>
        <taxon>Eukaryota</taxon>
        <taxon>Viridiplantae</taxon>
        <taxon>Streptophyta</taxon>
        <taxon>Embryophyta</taxon>
        <taxon>Tracheophyta</taxon>
        <taxon>Spermatophyta</taxon>
        <taxon>Magnoliopsida</taxon>
        <taxon>Liliopsida</taxon>
        <taxon>Poales</taxon>
        <taxon>Poaceae</taxon>
        <taxon>BOP clade</taxon>
        <taxon>Oryzoideae</taxon>
        <taxon>Oryzeae</taxon>
        <taxon>Oryzinae</taxon>
        <taxon>Oryza</taxon>
    </lineage>
</organism>
<protein>
    <submittedName>
        <fullName evidence="1">Uncharacterized protein</fullName>
    </submittedName>
</protein>
<name>I1QMK2_ORYGL</name>
<dbReference type="HOGENOM" id="CLU_1726975_0_0_1"/>
<keyword evidence="2" id="KW-1185">Reference proteome</keyword>
<dbReference type="AlphaFoldDB" id="I1QMK2"/>
<accession>I1QMK2</accession>
<reference evidence="1 2" key="2">
    <citation type="submission" date="2018-04" db="EMBL/GenBank/DDBJ databases">
        <title>OglaRS2 (Oryza glaberrima Reference Sequence Version 2).</title>
        <authorList>
            <person name="Zhang J."/>
            <person name="Kudrna D."/>
            <person name="Lee S."/>
            <person name="Talag J."/>
            <person name="Rajasekar S."/>
            <person name="Wing R.A."/>
        </authorList>
    </citation>
    <scope>NUCLEOTIDE SEQUENCE [LARGE SCALE GENOMIC DNA]</scope>
    <source>
        <strain evidence="1 2">cv. IRGC 96717</strain>
    </source>
</reference>
<proteinExistence type="predicted"/>
<dbReference type="Proteomes" id="UP000007306">
    <property type="component" value="Chromosome 9"/>
</dbReference>
<reference evidence="1" key="1">
    <citation type="submission" date="2015-06" db="UniProtKB">
        <authorList>
            <consortium name="EnsemblPlants"/>
        </authorList>
    </citation>
    <scope>IDENTIFICATION</scope>
</reference>
<sequence length="152" mass="16700">REAMGKNTLVDSNLLEETKESSGLMKGKQPNSFVGTTKNGHVDHSKLESSNFPDLGYVPLRADSNRIGGCPRLFTPSLRDCVTFTVLLIWTPSQVLWMFCRIAQNTADQDALGDEVYMCDQYVANMDSEMAENTSDSVWADISGYSSCSGPS</sequence>
<dbReference type="Gramene" id="ORGLA09G0028100.1">
    <property type="protein sequence ID" value="ORGLA09G0028100.1"/>
    <property type="gene ID" value="ORGLA09G0028100"/>
</dbReference>
<evidence type="ECO:0000313" key="1">
    <source>
        <dbReference type="EnsemblPlants" id="ORGLA09G0028100.1"/>
    </source>
</evidence>